<dbReference type="GO" id="GO:0022857">
    <property type="term" value="F:transmembrane transporter activity"/>
    <property type="evidence" value="ECO:0007669"/>
    <property type="project" value="InterPro"/>
</dbReference>
<evidence type="ECO:0000313" key="7">
    <source>
        <dbReference type="EMBL" id="REG10293.1"/>
    </source>
</evidence>
<feature type="transmembrane region" description="Helical" evidence="6">
    <location>
        <begin position="90"/>
        <end position="106"/>
    </location>
</feature>
<feature type="transmembrane region" description="Helical" evidence="6">
    <location>
        <begin position="150"/>
        <end position="168"/>
    </location>
</feature>
<organism evidence="7 8">
    <name type="scientific">Pelolinea submarina</name>
    <dbReference type="NCBI Taxonomy" id="913107"/>
    <lineage>
        <taxon>Bacteria</taxon>
        <taxon>Bacillati</taxon>
        <taxon>Chloroflexota</taxon>
        <taxon>Anaerolineae</taxon>
        <taxon>Anaerolineales</taxon>
        <taxon>Anaerolineaceae</taxon>
        <taxon>Pelolinea</taxon>
    </lineage>
</organism>
<keyword evidence="4 6" id="KW-1133">Transmembrane helix</keyword>
<dbReference type="PANTHER" id="PTHR32196">
    <property type="entry name" value="ABC TRANSPORTER PERMEASE PROTEIN YPHD-RELATED-RELATED"/>
    <property type="match status" value="1"/>
</dbReference>
<evidence type="ECO:0000256" key="6">
    <source>
        <dbReference type="SAM" id="Phobius"/>
    </source>
</evidence>
<keyword evidence="2" id="KW-1003">Cell membrane</keyword>
<dbReference type="EMBL" id="QUMS01000001">
    <property type="protein sequence ID" value="REG10293.1"/>
    <property type="molecule type" value="Genomic_DNA"/>
</dbReference>
<dbReference type="InterPro" id="IPR001851">
    <property type="entry name" value="ABC_transp_permease"/>
</dbReference>
<gene>
    <name evidence="7" type="ORF">DFR64_0147</name>
</gene>
<evidence type="ECO:0000256" key="2">
    <source>
        <dbReference type="ARBA" id="ARBA00022475"/>
    </source>
</evidence>
<feature type="transmembrane region" description="Helical" evidence="6">
    <location>
        <begin position="112"/>
        <end position="138"/>
    </location>
</feature>
<reference evidence="7 8" key="1">
    <citation type="submission" date="2018-08" db="EMBL/GenBank/DDBJ databases">
        <title>Genomic Encyclopedia of Type Strains, Phase IV (KMG-IV): sequencing the most valuable type-strain genomes for metagenomic binning, comparative biology and taxonomic classification.</title>
        <authorList>
            <person name="Goeker M."/>
        </authorList>
    </citation>
    <scope>NUCLEOTIDE SEQUENCE [LARGE SCALE GENOMIC DNA]</scope>
    <source>
        <strain evidence="7 8">DSM 23923</strain>
    </source>
</reference>
<dbReference type="CDD" id="cd06579">
    <property type="entry name" value="TM_PBP1_transp_AraH_like"/>
    <property type="match status" value="1"/>
</dbReference>
<protein>
    <submittedName>
        <fullName evidence="7">Ribose transport system permease protein</fullName>
    </submittedName>
</protein>
<evidence type="ECO:0000313" key="8">
    <source>
        <dbReference type="Proteomes" id="UP000256388"/>
    </source>
</evidence>
<keyword evidence="5 6" id="KW-0472">Membrane</keyword>
<feature type="transmembrane region" description="Helical" evidence="6">
    <location>
        <begin position="311"/>
        <end position="331"/>
    </location>
</feature>
<evidence type="ECO:0000256" key="4">
    <source>
        <dbReference type="ARBA" id="ARBA00022989"/>
    </source>
</evidence>
<feature type="transmembrane region" description="Helical" evidence="6">
    <location>
        <begin position="234"/>
        <end position="256"/>
    </location>
</feature>
<feature type="transmembrane region" description="Helical" evidence="6">
    <location>
        <begin position="67"/>
        <end position="83"/>
    </location>
</feature>
<sequence>MGQLFKLKKKVRDEADSVETGLNNPGRKFHFDEVGVLAAVLVMVLLLSFGSPYFFSVSNLLKVGRQVSFYGLLTIGLSFVIGSGQIDISVGRIITLVTFVMAWLMDKGMNPWLAFCLGIMLGALCGLLNGGLSLVFNVHPMIITLGTTNLFWGLAVGLSNAKPIVIWQESSFLELGPGKIAGLPVPFFIFIVVAIIGHILLKKSVFGRHVLAVGANKQAAVFAGINEKRIRLSVMVMSGVVAAIAAGVLLSFFQTFDPNVGSGMEMDAIGAAVIGGADLNGGYASVLGAFLGAFLIGILRNGLVLMGVGAYWNNFVTGAVILIAVAVSTVLKTQRKS</sequence>
<feature type="transmembrane region" description="Helical" evidence="6">
    <location>
        <begin position="34"/>
        <end position="55"/>
    </location>
</feature>
<name>A0A347ZUZ1_9CHLR</name>
<feature type="transmembrane region" description="Helical" evidence="6">
    <location>
        <begin position="180"/>
        <end position="201"/>
    </location>
</feature>
<dbReference type="AlphaFoldDB" id="A0A347ZUZ1"/>
<dbReference type="RefSeq" id="WP_116223485.1">
    <property type="nucleotide sequence ID" value="NZ_AP018437.1"/>
</dbReference>
<dbReference type="Pfam" id="PF02653">
    <property type="entry name" value="BPD_transp_2"/>
    <property type="match status" value="1"/>
</dbReference>
<dbReference type="Proteomes" id="UP000256388">
    <property type="component" value="Unassembled WGS sequence"/>
</dbReference>
<evidence type="ECO:0000256" key="3">
    <source>
        <dbReference type="ARBA" id="ARBA00022692"/>
    </source>
</evidence>
<keyword evidence="8" id="KW-1185">Reference proteome</keyword>
<comment type="subcellular location">
    <subcellularLocation>
        <location evidence="1">Cell membrane</location>
        <topology evidence="1">Multi-pass membrane protein</topology>
    </subcellularLocation>
</comment>
<accession>A0A347ZUZ1</accession>
<evidence type="ECO:0000256" key="1">
    <source>
        <dbReference type="ARBA" id="ARBA00004651"/>
    </source>
</evidence>
<comment type="caution">
    <text evidence="7">The sequence shown here is derived from an EMBL/GenBank/DDBJ whole genome shotgun (WGS) entry which is preliminary data.</text>
</comment>
<keyword evidence="3 6" id="KW-0812">Transmembrane</keyword>
<dbReference type="OrthoDB" id="7947581at2"/>
<proteinExistence type="predicted"/>
<feature type="transmembrane region" description="Helical" evidence="6">
    <location>
        <begin position="282"/>
        <end position="299"/>
    </location>
</feature>
<evidence type="ECO:0000256" key="5">
    <source>
        <dbReference type="ARBA" id="ARBA00023136"/>
    </source>
</evidence>
<dbReference type="GO" id="GO:0005886">
    <property type="term" value="C:plasma membrane"/>
    <property type="evidence" value="ECO:0007669"/>
    <property type="project" value="UniProtKB-SubCell"/>
</dbReference>